<evidence type="ECO:0000313" key="1">
    <source>
        <dbReference type="EMBL" id="AHX01048.1"/>
    </source>
</evidence>
<organism evidence="1 2">
    <name type="scientific">Dinoroseobacter phage DFL12phi1</name>
    <dbReference type="NCBI Taxonomy" id="1477404"/>
    <lineage>
        <taxon>Viruses</taxon>
        <taxon>Duplodnaviria</taxon>
        <taxon>Heunggongvirae</taxon>
        <taxon>Uroviricota</taxon>
        <taxon>Caudoviricetes</taxon>
        <taxon>Schitoviridae</taxon>
        <taxon>Rhodovirinae</taxon>
        <taxon>Baltimorevirus</taxon>
        <taxon>Baltimorevirus DFL12</taxon>
    </lineage>
</organism>
<sequence length="324" mass="36356">MPNILFASNSVSHFPGSTIGAPLWSYDDNRVPYSIQVNPQMPVGSPNLTQSTTDEYWFHFRNGSDLWYINNDNPIIEITNALGERIFQLSYHDRNTEGYHARLTVDDTEYVATRYIPKAENALRTYDIQLKFGGLQVEARVYVDEILVITQSYSAAGWDHPRNFILGASRSINDSFEEEFQYFSEIIVADADTRNARLDLLRPVSVGAYDNWNGPVLSLSDDDPTTGMTTVSPEQNQSTILTPYTGANNISNIVQVTTSVRGINSPSGLQHLVRMSGVDYLTSTFAVPFNKEYQITDWVENPATSLPWAATDLVNVEWGFKSKA</sequence>
<dbReference type="Proteomes" id="UP000024335">
    <property type="component" value="Segment"/>
</dbReference>
<name>A0A023NG39_9CAUD</name>
<evidence type="ECO:0000313" key="2">
    <source>
        <dbReference type="Proteomes" id="UP000024335"/>
    </source>
</evidence>
<dbReference type="OrthoDB" id="8378at10239"/>
<proteinExistence type="predicted"/>
<protein>
    <submittedName>
        <fullName evidence="1">Uncharacterized protein</fullName>
    </submittedName>
</protein>
<gene>
    <name evidence="1" type="ORF">DFL12P1_0002</name>
</gene>
<dbReference type="KEGG" id="vg:19686206"/>
<dbReference type="EMBL" id="KJ621082">
    <property type="protein sequence ID" value="AHX01048.1"/>
    <property type="molecule type" value="Genomic_DNA"/>
</dbReference>
<reference evidence="1" key="1">
    <citation type="submission" date="2014-05" db="EMBL/GenBank/DDBJ databases">
        <title>Complete genome sequence of bacteriophage DFL12phi1, which infects Dinoroseobacter shibae.</title>
        <authorList>
            <person name="Ji J."/>
            <person name="Zhang R."/>
            <person name="Jiao N."/>
        </authorList>
    </citation>
    <scope>NUCLEOTIDE SEQUENCE [LARGE SCALE GENOMIC DNA]</scope>
</reference>
<dbReference type="GeneID" id="19686206"/>
<keyword evidence="2" id="KW-1185">Reference proteome</keyword>
<accession>A0A023NG39</accession>
<dbReference type="RefSeq" id="YP_009043768.1">
    <property type="nucleotide sequence ID" value="NC_024367.1"/>
</dbReference>